<evidence type="ECO:0000313" key="1">
    <source>
        <dbReference type="EMBL" id="CAA7407470.1"/>
    </source>
</evidence>
<dbReference type="AlphaFoldDB" id="A0A7I8LC86"/>
<dbReference type="Proteomes" id="UP000663760">
    <property type="component" value="Chromosome 14"/>
</dbReference>
<dbReference type="EMBL" id="LR746277">
    <property type="protein sequence ID" value="CAA7407470.1"/>
    <property type="molecule type" value="Genomic_DNA"/>
</dbReference>
<organism evidence="1 2">
    <name type="scientific">Spirodela intermedia</name>
    <name type="common">Intermediate duckweed</name>
    <dbReference type="NCBI Taxonomy" id="51605"/>
    <lineage>
        <taxon>Eukaryota</taxon>
        <taxon>Viridiplantae</taxon>
        <taxon>Streptophyta</taxon>
        <taxon>Embryophyta</taxon>
        <taxon>Tracheophyta</taxon>
        <taxon>Spermatophyta</taxon>
        <taxon>Magnoliopsida</taxon>
        <taxon>Liliopsida</taxon>
        <taxon>Araceae</taxon>
        <taxon>Lemnoideae</taxon>
        <taxon>Spirodela</taxon>
    </lineage>
</organism>
<accession>A0A7I8LC86</accession>
<keyword evidence="2" id="KW-1185">Reference proteome</keyword>
<reference evidence="1" key="1">
    <citation type="submission" date="2020-02" db="EMBL/GenBank/DDBJ databases">
        <authorList>
            <person name="Scholz U."/>
            <person name="Mascher M."/>
            <person name="Fiebig A."/>
        </authorList>
    </citation>
    <scope>NUCLEOTIDE SEQUENCE</scope>
</reference>
<protein>
    <submittedName>
        <fullName evidence="1">Uncharacterized protein</fullName>
    </submittedName>
</protein>
<evidence type="ECO:0000313" key="2">
    <source>
        <dbReference type="Proteomes" id="UP000663760"/>
    </source>
</evidence>
<proteinExistence type="predicted"/>
<sequence>MLKFMFQMSSEMVKLISNTKMKLLSGIMTFILNCPPTRSVWGLVKIFSILLSSLRFPGRNQLTLVILAYLTRVATEAFQVVCLVIGLKPLQAVVSAGLANLLSTRANC</sequence>
<gene>
    <name evidence="1" type="ORF">SI8410_14018148</name>
</gene>
<name>A0A7I8LC86_SPIIN</name>